<keyword evidence="1" id="KW-1133">Transmembrane helix</keyword>
<feature type="transmembrane region" description="Helical" evidence="1">
    <location>
        <begin position="350"/>
        <end position="369"/>
    </location>
</feature>
<keyword evidence="1" id="KW-0812">Transmembrane</keyword>
<feature type="transmembrane region" description="Helical" evidence="1">
    <location>
        <begin position="424"/>
        <end position="441"/>
    </location>
</feature>
<feature type="transmembrane region" description="Helical" evidence="1">
    <location>
        <begin position="12"/>
        <end position="31"/>
    </location>
</feature>
<evidence type="ECO:0000313" key="2">
    <source>
        <dbReference type="EMBL" id="HGZ43995.1"/>
    </source>
</evidence>
<gene>
    <name evidence="2" type="ORF">ENR23_11355</name>
</gene>
<proteinExistence type="predicted"/>
<protein>
    <recommendedName>
        <fullName evidence="3">NADH:quinone oxidoreductase/Mrp antiporter membrane subunit domain-containing protein</fullName>
    </recommendedName>
</protein>
<feature type="transmembrane region" description="Helical" evidence="1">
    <location>
        <begin position="137"/>
        <end position="158"/>
    </location>
</feature>
<feature type="transmembrane region" description="Helical" evidence="1">
    <location>
        <begin position="323"/>
        <end position="344"/>
    </location>
</feature>
<feature type="transmembrane region" description="Helical" evidence="1">
    <location>
        <begin position="283"/>
        <end position="302"/>
    </location>
</feature>
<accession>A0A832MLR0</accession>
<keyword evidence="1" id="KW-0472">Membrane</keyword>
<dbReference type="EMBL" id="DSQF01000022">
    <property type="protein sequence ID" value="HGZ43995.1"/>
    <property type="molecule type" value="Genomic_DNA"/>
</dbReference>
<organism evidence="2">
    <name type="scientific">Eiseniibacteriota bacterium</name>
    <dbReference type="NCBI Taxonomy" id="2212470"/>
    <lineage>
        <taxon>Bacteria</taxon>
        <taxon>Candidatus Eiseniibacteriota</taxon>
    </lineage>
</organism>
<reference evidence="2" key="1">
    <citation type="journal article" date="2020" name="mSystems">
        <title>Genome- and Community-Level Interaction Insights into Carbon Utilization and Element Cycling Functions of Hydrothermarchaeota in Hydrothermal Sediment.</title>
        <authorList>
            <person name="Zhou Z."/>
            <person name="Liu Y."/>
            <person name="Xu W."/>
            <person name="Pan J."/>
            <person name="Luo Z.H."/>
            <person name="Li M."/>
        </authorList>
    </citation>
    <scope>NUCLEOTIDE SEQUENCE [LARGE SCALE GENOMIC DNA]</scope>
    <source>
        <strain evidence="2">SpSt-381</strain>
    </source>
</reference>
<feature type="transmembrane region" description="Helical" evidence="1">
    <location>
        <begin position="170"/>
        <end position="188"/>
    </location>
</feature>
<name>A0A832MLR0_UNCEI</name>
<dbReference type="AlphaFoldDB" id="A0A832MLR0"/>
<evidence type="ECO:0000256" key="1">
    <source>
        <dbReference type="SAM" id="Phobius"/>
    </source>
</evidence>
<sequence>MPRVLSLPRLVPGSRLAGGVLVTGGFVLLWAGRPWQAALGLEAMAAAFWLWARASANPREQLARWAWLRRPATALWLAVALHAASPLLQHSPYAPRDGVFALLRWGEAIAVVWAGLELLAALPLARPFADVPGPLQAVGPWLPALLPAAGFAVLWRHAPHWLGVAEVREAAVVLLVLTAWLGVLRALGRRQWLSGLRWLFITDSAMAALLVALDVVPAASALLLWVGACGGRAYLIAGEVRGMGPRRGPLLSRLWRAAMTTASAALAWPVLLALGFAPGGAARPAYVALLAVPVALAAAITTRRHVEAPERRALMRPRARLSLGHGMAVLTLALGPAALLLAWWGGFEASWPAAAIAALPAALGAAAAMPGRALPLGDSARAAARGLFHAVVARERWLVGAVLRLARALAAPLWDLHTGDPQEYLLFLVGVAVFALLVPLFQ</sequence>
<evidence type="ECO:0008006" key="3">
    <source>
        <dbReference type="Google" id="ProtNLM"/>
    </source>
</evidence>
<comment type="caution">
    <text evidence="2">The sequence shown here is derived from an EMBL/GenBank/DDBJ whole genome shotgun (WGS) entry which is preliminary data.</text>
</comment>
<feature type="transmembrane region" description="Helical" evidence="1">
    <location>
        <begin position="257"/>
        <end position="277"/>
    </location>
</feature>
<feature type="transmembrane region" description="Helical" evidence="1">
    <location>
        <begin position="108"/>
        <end position="125"/>
    </location>
</feature>